<evidence type="ECO:0000313" key="6">
    <source>
        <dbReference type="Proteomes" id="UP000241769"/>
    </source>
</evidence>
<organism evidence="5 6">
    <name type="scientific">Planoprotostelium fungivorum</name>
    <dbReference type="NCBI Taxonomy" id="1890364"/>
    <lineage>
        <taxon>Eukaryota</taxon>
        <taxon>Amoebozoa</taxon>
        <taxon>Evosea</taxon>
        <taxon>Variosea</taxon>
        <taxon>Cavosteliida</taxon>
        <taxon>Cavosteliaceae</taxon>
        <taxon>Planoprotostelium</taxon>
    </lineage>
</organism>
<sequence length="125" mass="13867">MTEEGKPAPTNPNEDTIFGKILRKEIPATVVYEDEDALAFRDVSPQAPTHVIIIPKVFISQLSKAKPEHERVLGHLLLVAQKVAYNEGLDDGFRIVINDGPKGCQSVYHLHVHLIGGRQLKWPPG</sequence>
<accession>A0A2P6NJQ2</accession>
<dbReference type="Proteomes" id="UP000241769">
    <property type="component" value="Unassembled WGS sequence"/>
</dbReference>
<dbReference type="EMBL" id="MDYQ01000068">
    <property type="protein sequence ID" value="PRP84191.1"/>
    <property type="molecule type" value="Genomic_DNA"/>
</dbReference>
<dbReference type="FunCoup" id="A0A2P6NJQ2">
    <property type="interactions" value="581"/>
</dbReference>
<feature type="active site" description="Tele-AMP-histidine intermediate" evidence="1">
    <location>
        <position position="111"/>
    </location>
</feature>
<feature type="domain" description="HIT" evidence="4">
    <location>
        <begin position="17"/>
        <end position="125"/>
    </location>
</feature>
<evidence type="ECO:0000256" key="3">
    <source>
        <dbReference type="PROSITE-ProRule" id="PRU00464"/>
    </source>
</evidence>
<feature type="short sequence motif" description="Histidine triad motif" evidence="2 3">
    <location>
        <begin position="109"/>
        <end position="113"/>
    </location>
</feature>
<reference evidence="5 6" key="1">
    <citation type="journal article" date="2018" name="Genome Biol. Evol.">
        <title>Multiple Roots of Fruiting Body Formation in Amoebozoa.</title>
        <authorList>
            <person name="Hillmann F."/>
            <person name="Forbes G."/>
            <person name="Novohradska S."/>
            <person name="Ferling I."/>
            <person name="Riege K."/>
            <person name="Groth M."/>
            <person name="Westermann M."/>
            <person name="Marz M."/>
            <person name="Spaller T."/>
            <person name="Winckler T."/>
            <person name="Schaap P."/>
            <person name="Glockner G."/>
        </authorList>
    </citation>
    <scope>NUCLEOTIDE SEQUENCE [LARGE SCALE GENOMIC DNA]</scope>
    <source>
        <strain evidence="5 6">Jena</strain>
    </source>
</reference>
<dbReference type="GO" id="GO:0003824">
    <property type="term" value="F:catalytic activity"/>
    <property type="evidence" value="ECO:0007669"/>
    <property type="project" value="InterPro"/>
</dbReference>
<dbReference type="FunFam" id="3.30.428.10:FF:000005">
    <property type="entry name" value="Histidine triad nucleotide-binding protein 1"/>
    <property type="match status" value="1"/>
</dbReference>
<dbReference type="STRING" id="1890364.A0A2P6NJQ2"/>
<evidence type="ECO:0000256" key="2">
    <source>
        <dbReference type="PIRSR" id="PIRSR601310-3"/>
    </source>
</evidence>
<dbReference type="InParanoid" id="A0A2P6NJQ2"/>
<dbReference type="PROSITE" id="PS51084">
    <property type="entry name" value="HIT_2"/>
    <property type="match status" value="1"/>
</dbReference>
<dbReference type="InterPro" id="IPR036265">
    <property type="entry name" value="HIT-like_sf"/>
</dbReference>
<comment type="caution">
    <text evidence="5">The sequence shown here is derived from an EMBL/GenBank/DDBJ whole genome shotgun (WGS) entry which is preliminary data.</text>
</comment>
<dbReference type="InterPro" id="IPR019808">
    <property type="entry name" value="Histidine_triad_CS"/>
</dbReference>
<gene>
    <name evidence="5" type="ORF">PROFUN_08391</name>
</gene>
<proteinExistence type="predicted"/>
<dbReference type="PROSITE" id="PS00892">
    <property type="entry name" value="HIT_1"/>
    <property type="match status" value="1"/>
</dbReference>
<evidence type="ECO:0000313" key="5">
    <source>
        <dbReference type="EMBL" id="PRP84191.1"/>
    </source>
</evidence>
<dbReference type="InterPro" id="IPR011146">
    <property type="entry name" value="HIT-like"/>
</dbReference>
<dbReference type="AlphaFoldDB" id="A0A2P6NJQ2"/>
<dbReference type="CDD" id="cd01276">
    <property type="entry name" value="PKCI_related"/>
    <property type="match status" value="1"/>
</dbReference>
<dbReference type="PRINTS" id="PR00332">
    <property type="entry name" value="HISTRIAD"/>
</dbReference>
<dbReference type="Gene3D" id="3.30.428.10">
    <property type="entry name" value="HIT-like"/>
    <property type="match status" value="1"/>
</dbReference>
<name>A0A2P6NJQ2_9EUKA</name>
<dbReference type="SUPFAM" id="SSF54197">
    <property type="entry name" value="HIT-like"/>
    <property type="match status" value="1"/>
</dbReference>
<keyword evidence="6" id="KW-1185">Reference proteome</keyword>
<evidence type="ECO:0000259" key="4">
    <source>
        <dbReference type="PROSITE" id="PS51084"/>
    </source>
</evidence>
<dbReference type="InterPro" id="IPR001310">
    <property type="entry name" value="Histidine_triad_HIT"/>
</dbReference>
<evidence type="ECO:0000256" key="1">
    <source>
        <dbReference type="PIRSR" id="PIRSR601310-1"/>
    </source>
</evidence>
<dbReference type="OrthoDB" id="672793at2759"/>
<protein>
    <recommendedName>
        <fullName evidence="4">HIT domain-containing protein</fullName>
    </recommendedName>
</protein>
<dbReference type="Pfam" id="PF01230">
    <property type="entry name" value="HIT"/>
    <property type="match status" value="1"/>
</dbReference>
<dbReference type="PANTHER" id="PTHR23089">
    <property type="entry name" value="HISTIDINE TRIAD HIT PROTEIN"/>
    <property type="match status" value="1"/>
</dbReference>